<evidence type="ECO:0000313" key="3">
    <source>
        <dbReference type="Proteomes" id="UP000028252"/>
    </source>
</evidence>
<name>A0A081G1C8_9GAMM</name>
<organism evidence="2 3">
    <name type="scientific">Marinobacterium lacunae</name>
    <dbReference type="NCBI Taxonomy" id="1232683"/>
    <lineage>
        <taxon>Bacteria</taxon>
        <taxon>Pseudomonadati</taxon>
        <taxon>Pseudomonadota</taxon>
        <taxon>Gammaproteobacteria</taxon>
        <taxon>Oceanospirillales</taxon>
        <taxon>Oceanospirillaceae</taxon>
        <taxon>Marinobacterium</taxon>
    </lineage>
</organism>
<keyword evidence="3" id="KW-1185">Reference proteome</keyword>
<dbReference type="EMBL" id="JMQN01000015">
    <property type="protein sequence ID" value="KEA64583.1"/>
    <property type="molecule type" value="Genomic_DNA"/>
</dbReference>
<dbReference type="Proteomes" id="UP000028252">
    <property type="component" value="Unassembled WGS sequence"/>
</dbReference>
<dbReference type="RefSeq" id="WP_036184587.1">
    <property type="nucleotide sequence ID" value="NZ_JMQN01000015.1"/>
</dbReference>
<keyword evidence="1" id="KW-0812">Transmembrane</keyword>
<keyword evidence="1" id="KW-1133">Transmembrane helix</keyword>
<evidence type="ECO:0000313" key="2">
    <source>
        <dbReference type="EMBL" id="KEA64583.1"/>
    </source>
</evidence>
<dbReference type="PATRIC" id="fig|1232683.4.peg.1026"/>
<accession>A0A081G1C8</accession>
<proteinExistence type="predicted"/>
<protein>
    <submittedName>
        <fullName evidence="2">Uncharacterized protein</fullName>
    </submittedName>
</protein>
<comment type="caution">
    <text evidence="2">The sequence shown here is derived from an EMBL/GenBank/DDBJ whole genome shotgun (WGS) entry which is preliminary data.</text>
</comment>
<reference evidence="2 3" key="1">
    <citation type="submission" date="2014-04" db="EMBL/GenBank/DDBJ databases">
        <title>Marinobacterium kochiensis sp. nov., isolated from sediment sample collected from Kochi backwaters in Kerala, India.</title>
        <authorList>
            <person name="Singh A."/>
            <person name="Pinnaka A.K."/>
        </authorList>
    </citation>
    <scope>NUCLEOTIDE SEQUENCE [LARGE SCALE GENOMIC DNA]</scope>
    <source>
        <strain evidence="2 3">AK27</strain>
    </source>
</reference>
<dbReference type="eggNOG" id="ENOG503384E">
    <property type="taxonomic scope" value="Bacteria"/>
</dbReference>
<gene>
    <name evidence="2" type="ORF">ADIMK_1036</name>
</gene>
<feature type="transmembrane region" description="Helical" evidence="1">
    <location>
        <begin position="6"/>
        <end position="24"/>
    </location>
</feature>
<dbReference type="OrthoDB" id="6120993at2"/>
<keyword evidence="1" id="KW-0472">Membrane</keyword>
<sequence>MLEFIPVFVFTLILLVLLVVFMRFGRLPTYRPSRDEVRALLAGVLERTTSVEAWELFLGLPISHDPELEAIRRRCLAIHEGLDGERAAGTGLDGYLYDRAGRARIAEVLEQLDELIRTSPITKEF</sequence>
<dbReference type="AlphaFoldDB" id="A0A081G1C8"/>
<dbReference type="STRING" id="1232683.ADIMK_1036"/>
<evidence type="ECO:0000256" key="1">
    <source>
        <dbReference type="SAM" id="Phobius"/>
    </source>
</evidence>